<comment type="caution">
    <text evidence="6">The sequence shown here is derived from an EMBL/GenBank/DDBJ whole genome shotgun (WGS) entry which is preliminary data.</text>
</comment>
<keyword evidence="1 2" id="KW-0103">Bromodomain</keyword>
<dbReference type="RefSeq" id="XP_067174073.1">
    <property type="nucleotide sequence ID" value="XM_067317968.1"/>
</dbReference>
<feature type="domain" description="Bromo" evidence="5">
    <location>
        <begin position="24"/>
        <end position="94"/>
    </location>
</feature>
<dbReference type="SMART" id="SM00297">
    <property type="entry name" value="BROMO"/>
    <property type="match status" value="1"/>
</dbReference>
<evidence type="ECO:0000313" key="7">
    <source>
        <dbReference type="Proteomes" id="UP000673552"/>
    </source>
</evidence>
<name>A0A836K8N3_9TRYP</name>
<dbReference type="PROSITE" id="PS00633">
    <property type="entry name" value="BROMODOMAIN_1"/>
    <property type="match status" value="1"/>
</dbReference>
<dbReference type="CDD" id="cd04369">
    <property type="entry name" value="Bromodomain"/>
    <property type="match status" value="1"/>
</dbReference>
<dbReference type="Gene3D" id="1.20.920.10">
    <property type="entry name" value="Bromodomain-like"/>
    <property type="match status" value="1"/>
</dbReference>
<dbReference type="KEGG" id="lmat:92510480"/>
<dbReference type="EMBL" id="JAFEUZ010000036">
    <property type="protein sequence ID" value="KAG5464136.1"/>
    <property type="molecule type" value="Genomic_DNA"/>
</dbReference>
<feature type="compositionally biased region" description="Polar residues" evidence="4">
    <location>
        <begin position="178"/>
        <end position="195"/>
    </location>
</feature>
<evidence type="ECO:0000256" key="2">
    <source>
        <dbReference type="PROSITE-ProRule" id="PRU00035"/>
    </source>
</evidence>
<accession>A0A836K8N3</accession>
<sequence length="237" mass="26628">MGGSKHPREGLHKEQCLSFVQKLWAADTLSMFHHPVSATEVPGYYDVVEVPMDLSTIRKKIEQDKYSTDAEVENDVALMLSNALQFNEKDSQWYSLAKQLKKRYLTLAQECGLSFDADEVFIPTKKVRDDESTLRKAEEEVDEKIEDILESMEKDKEIPLEQLRAMYARRKTEGIADQPSSDYGSSRDSVGSNEMPSDEAATSDDSSSSSSDSDETDEEEEGDPSDSQTASKDDDNE</sequence>
<dbReference type="PROSITE" id="PS50014">
    <property type="entry name" value="BROMODOMAIN_2"/>
    <property type="match status" value="1"/>
</dbReference>
<gene>
    <name evidence="6" type="ORF">LSCM1_00316</name>
</gene>
<dbReference type="InterPro" id="IPR001487">
    <property type="entry name" value="Bromodomain"/>
</dbReference>
<dbReference type="InterPro" id="IPR018359">
    <property type="entry name" value="Bromodomain_CS"/>
</dbReference>
<feature type="compositionally biased region" description="Acidic residues" evidence="4">
    <location>
        <begin position="212"/>
        <end position="224"/>
    </location>
</feature>
<keyword evidence="3" id="KW-0175">Coiled coil</keyword>
<evidence type="ECO:0000259" key="5">
    <source>
        <dbReference type="PROSITE" id="PS50014"/>
    </source>
</evidence>
<feature type="compositionally biased region" description="Low complexity" evidence="4">
    <location>
        <begin position="198"/>
        <end position="211"/>
    </location>
</feature>
<dbReference type="OrthoDB" id="21449at2759"/>
<dbReference type="PRINTS" id="PR00503">
    <property type="entry name" value="BROMODOMAIN"/>
</dbReference>
<dbReference type="PANTHER" id="PTHR22881:SF27">
    <property type="entry name" value="BROMODOMAIN CONTAINING 7_9"/>
    <property type="match status" value="1"/>
</dbReference>
<keyword evidence="7" id="KW-1185">Reference proteome</keyword>
<feature type="region of interest" description="Disordered" evidence="4">
    <location>
        <begin position="169"/>
        <end position="237"/>
    </location>
</feature>
<dbReference type="GeneID" id="92510480"/>
<feature type="coiled-coil region" evidence="3">
    <location>
        <begin position="127"/>
        <end position="154"/>
    </location>
</feature>
<dbReference type="PANTHER" id="PTHR22881">
    <property type="entry name" value="BROMODOMAIN CONTAINING PROTEIN"/>
    <property type="match status" value="1"/>
</dbReference>
<reference evidence="6 7" key="1">
    <citation type="submission" date="2021-03" db="EMBL/GenBank/DDBJ databases">
        <title>Leishmania (Mundinia) martiniquensis Genome sequencing and assembly.</title>
        <authorList>
            <person name="Almutairi H."/>
            <person name="Gatherer D."/>
        </authorList>
    </citation>
    <scope>NUCLEOTIDE SEQUENCE [LARGE SCALE GENOMIC DNA]</scope>
    <source>
        <strain evidence="6">LSCM1</strain>
    </source>
</reference>
<evidence type="ECO:0000256" key="4">
    <source>
        <dbReference type="SAM" id="MobiDB-lite"/>
    </source>
</evidence>
<dbReference type="Proteomes" id="UP000673552">
    <property type="component" value="Chromosome 36"/>
</dbReference>
<evidence type="ECO:0000256" key="1">
    <source>
        <dbReference type="ARBA" id="ARBA00023117"/>
    </source>
</evidence>
<evidence type="ECO:0000313" key="6">
    <source>
        <dbReference type="EMBL" id="KAG5464136.1"/>
    </source>
</evidence>
<proteinExistence type="predicted"/>
<dbReference type="InterPro" id="IPR036427">
    <property type="entry name" value="Bromodomain-like_sf"/>
</dbReference>
<protein>
    <recommendedName>
        <fullName evidence="5">Bromo domain-containing protein</fullName>
    </recommendedName>
</protein>
<organism evidence="6 7">
    <name type="scientific">Leishmania martiniquensis</name>
    <dbReference type="NCBI Taxonomy" id="1580590"/>
    <lineage>
        <taxon>Eukaryota</taxon>
        <taxon>Discoba</taxon>
        <taxon>Euglenozoa</taxon>
        <taxon>Kinetoplastea</taxon>
        <taxon>Metakinetoplastina</taxon>
        <taxon>Trypanosomatida</taxon>
        <taxon>Trypanosomatidae</taxon>
        <taxon>Leishmaniinae</taxon>
        <taxon>Leishmania</taxon>
    </lineage>
</organism>
<evidence type="ECO:0000256" key="3">
    <source>
        <dbReference type="SAM" id="Coils"/>
    </source>
</evidence>
<dbReference type="SUPFAM" id="SSF47370">
    <property type="entry name" value="Bromodomain"/>
    <property type="match status" value="1"/>
</dbReference>
<dbReference type="Pfam" id="PF00439">
    <property type="entry name" value="Bromodomain"/>
    <property type="match status" value="1"/>
</dbReference>
<dbReference type="AlphaFoldDB" id="A0A836K8N3"/>
<dbReference type="InterPro" id="IPR051831">
    <property type="entry name" value="Bromodomain_contain_prot"/>
</dbReference>